<dbReference type="InterPro" id="IPR013783">
    <property type="entry name" value="Ig-like_fold"/>
</dbReference>
<dbReference type="CDD" id="cd00063">
    <property type="entry name" value="FN3"/>
    <property type="match status" value="2"/>
</dbReference>
<evidence type="ECO:0000259" key="3">
    <source>
        <dbReference type="PROSITE" id="PS51272"/>
    </source>
</evidence>
<feature type="domain" description="SLH" evidence="3">
    <location>
        <begin position="1038"/>
        <end position="1097"/>
    </location>
</feature>
<dbReference type="EMBL" id="JBHUMM010000007">
    <property type="protein sequence ID" value="MFD2670931.1"/>
    <property type="molecule type" value="Genomic_DNA"/>
</dbReference>
<dbReference type="Pfam" id="PF00041">
    <property type="entry name" value="fn3"/>
    <property type="match status" value="1"/>
</dbReference>
<dbReference type="CDD" id="cd14953">
    <property type="entry name" value="NHL_like_1"/>
    <property type="match status" value="1"/>
</dbReference>
<feature type="domain" description="SLH" evidence="3">
    <location>
        <begin position="967"/>
        <end position="1030"/>
    </location>
</feature>
<proteinExistence type="predicted"/>
<accession>A0ABW5R864</accession>
<dbReference type="PANTHER" id="PTHR46388">
    <property type="entry name" value="NHL REPEAT-CONTAINING PROTEIN 2"/>
    <property type="match status" value="1"/>
</dbReference>
<sequence>MTRIYKKGLSILLLVIMAISTGLPGRAMAIDILPGPAEPLTIHHVAGTGFASYIGDGISAKSAGLANPFNMVIDGEDNLYIADQQNHRIRKLNYRTGIITTIAGTGTPGFSGDGGPAIQAQLNNPGNLQFDPQGNLYVVDSYNDRIRKIDANTGIIQTVAGSVTGWGFDGDGGPATEARMALPYAVDFAANGDMYIADGMNGRIRKVDAQTGNIETFAGGGSLVGTDADNGPAVEALLRGTYDVEVGPDGHIYIAEETGNQIRKVDVNTGIITTIAGTGVKMTSGTDGLAIDAAINRPWSVEFDAQGDLYVVERDGFMIRKIDMQSGYITHVAGTGVNGYSGDGNNAKDATFNYPTGVAFNSKGIMYVADKTNDVIRKIQPADISTPAVESLHFQTDGHAAMRNQVQIVMDEYVTPVAGTYLTIRKASDQSVHQQLELTDPRIVATGLIVTVTLDVPLEDGEVYYLDIDAQAFEDESGNLFLGITQWYEAPNKPVITAAEEADRQVTVRWNPVYGADRYQIYQSVTEATYGDAIATVTGSVYAYEASGLTNGSTYYYTVVASNQMGDSPYATQVSASPKAVPGAPTEVRANAAHRKATVYFTAPEDDGGRPITGYEVTASPGGLQATGTSSPIVVENLDVFQSYSFTVRAINEAGTGLASSPSQSVIPRDPAGSVNVPADERAEVLVNGKPIQAGKVKLENHSGRTTATLILDQQVLDKRLQEEGDGARISVVMDQDADRTVAQLNGQMVQNMSARTAVLDVQTNQAQYTLPAQQLNIETLMKQFGTEVSPSEVKIELQISKPEEQTIQLLELAVAQQGVSLAANPVDFTITASVGDRMNSITDFSRFVSRSIPMPLDFSNNQVSTAVVMDNDGLLRHVPTQITQVEGEMVAVIHSLTNSTYGLIWHSTEFEDMENHWAKESVEDLGGRLVTSGFEDQTYRPDQSVTRAEFTAMLVRALGMRLEREADSSFTDVTADRWYQDGIETAYQKGLVQGFEDETFRPGEPVTREQAMVMLNGAMKLTDLQIEVAAADAERMLAVFEDGKAVSDWAWQSVSNSLQAGVIAGRSKHELAPKAMVTRAEAAVMIRQLLSKANLI</sequence>
<dbReference type="SUPFAM" id="SSF101898">
    <property type="entry name" value="NHL repeat"/>
    <property type="match status" value="1"/>
</dbReference>
<feature type="region of interest" description="Disordered" evidence="1">
    <location>
        <begin position="657"/>
        <end position="676"/>
    </location>
</feature>
<dbReference type="InterPro" id="IPR036116">
    <property type="entry name" value="FN3_sf"/>
</dbReference>
<comment type="caution">
    <text evidence="4">The sequence shown here is derived from an EMBL/GenBank/DDBJ whole genome shotgun (WGS) entry which is preliminary data.</text>
</comment>
<dbReference type="PROSITE" id="PS50853">
    <property type="entry name" value="FN3"/>
    <property type="match status" value="2"/>
</dbReference>
<name>A0ABW5R864_9BACL</name>
<evidence type="ECO:0000259" key="2">
    <source>
        <dbReference type="PROSITE" id="PS50853"/>
    </source>
</evidence>
<feature type="domain" description="SLH" evidence="3">
    <location>
        <begin position="906"/>
        <end position="966"/>
    </location>
</feature>
<dbReference type="Proteomes" id="UP001597497">
    <property type="component" value="Unassembled WGS sequence"/>
</dbReference>
<dbReference type="Pfam" id="PF00395">
    <property type="entry name" value="SLH"/>
    <property type="match status" value="3"/>
</dbReference>
<evidence type="ECO:0000256" key="1">
    <source>
        <dbReference type="SAM" id="MobiDB-lite"/>
    </source>
</evidence>
<evidence type="ECO:0000313" key="4">
    <source>
        <dbReference type="EMBL" id="MFD2670931.1"/>
    </source>
</evidence>
<gene>
    <name evidence="4" type="ORF">ACFSUC_04825</name>
</gene>
<dbReference type="RefSeq" id="WP_379928354.1">
    <property type="nucleotide sequence ID" value="NZ_JBHUMM010000007.1"/>
</dbReference>
<feature type="domain" description="Fibronectin type-III" evidence="2">
    <location>
        <begin position="490"/>
        <end position="579"/>
    </location>
</feature>
<reference evidence="5" key="1">
    <citation type="journal article" date="2019" name="Int. J. Syst. Evol. Microbiol.">
        <title>The Global Catalogue of Microorganisms (GCM) 10K type strain sequencing project: providing services to taxonomists for standard genome sequencing and annotation.</title>
        <authorList>
            <consortium name="The Broad Institute Genomics Platform"/>
            <consortium name="The Broad Institute Genome Sequencing Center for Infectious Disease"/>
            <person name="Wu L."/>
            <person name="Ma J."/>
        </authorList>
    </citation>
    <scope>NUCLEOTIDE SEQUENCE [LARGE SCALE GENOMIC DNA]</scope>
    <source>
        <strain evidence="5">KCTC 33676</strain>
    </source>
</reference>
<dbReference type="Gene3D" id="2.120.10.30">
    <property type="entry name" value="TolB, C-terminal domain"/>
    <property type="match status" value="3"/>
</dbReference>
<evidence type="ECO:0000313" key="5">
    <source>
        <dbReference type="Proteomes" id="UP001597497"/>
    </source>
</evidence>
<organism evidence="4 5">
    <name type="scientific">Marinicrinis sediminis</name>
    <dbReference type="NCBI Taxonomy" id="1652465"/>
    <lineage>
        <taxon>Bacteria</taxon>
        <taxon>Bacillati</taxon>
        <taxon>Bacillota</taxon>
        <taxon>Bacilli</taxon>
        <taxon>Bacillales</taxon>
        <taxon>Paenibacillaceae</taxon>
    </lineage>
</organism>
<dbReference type="SMART" id="SM00060">
    <property type="entry name" value="FN3"/>
    <property type="match status" value="2"/>
</dbReference>
<dbReference type="InterPro" id="IPR011042">
    <property type="entry name" value="6-blade_b-propeller_TolB-like"/>
</dbReference>
<feature type="domain" description="Fibronectin type-III" evidence="2">
    <location>
        <begin position="581"/>
        <end position="670"/>
    </location>
</feature>
<dbReference type="PANTHER" id="PTHR46388:SF2">
    <property type="entry name" value="NHL REPEAT-CONTAINING PROTEIN 2"/>
    <property type="match status" value="1"/>
</dbReference>
<dbReference type="InterPro" id="IPR001119">
    <property type="entry name" value="SLH_dom"/>
</dbReference>
<dbReference type="InterPro" id="IPR003961">
    <property type="entry name" value="FN3_dom"/>
</dbReference>
<keyword evidence="5" id="KW-1185">Reference proteome</keyword>
<dbReference type="SUPFAM" id="SSF49265">
    <property type="entry name" value="Fibronectin type III"/>
    <property type="match status" value="1"/>
</dbReference>
<protein>
    <submittedName>
        <fullName evidence="4">S-layer homology domain-containing protein</fullName>
    </submittedName>
</protein>
<dbReference type="Gene3D" id="2.60.40.10">
    <property type="entry name" value="Immunoglobulins"/>
    <property type="match status" value="2"/>
</dbReference>
<dbReference type="PROSITE" id="PS51272">
    <property type="entry name" value="SLH"/>
    <property type="match status" value="3"/>
</dbReference>